<dbReference type="InterPro" id="IPR007016">
    <property type="entry name" value="O-antigen_ligase-rel_domated"/>
</dbReference>
<dbReference type="Proteomes" id="UP001243717">
    <property type="component" value="Unassembled WGS sequence"/>
</dbReference>
<feature type="transmembrane region" description="Helical" evidence="5">
    <location>
        <begin position="182"/>
        <end position="204"/>
    </location>
</feature>
<feature type="transmembrane region" description="Helical" evidence="5">
    <location>
        <begin position="231"/>
        <end position="251"/>
    </location>
</feature>
<dbReference type="GO" id="GO:0016874">
    <property type="term" value="F:ligase activity"/>
    <property type="evidence" value="ECO:0007669"/>
    <property type="project" value="UniProtKB-KW"/>
</dbReference>
<evidence type="ECO:0000259" key="6">
    <source>
        <dbReference type="Pfam" id="PF04932"/>
    </source>
</evidence>
<comment type="caution">
    <text evidence="7">The sequence shown here is derived from an EMBL/GenBank/DDBJ whole genome shotgun (WGS) entry which is preliminary data.</text>
</comment>
<keyword evidence="2 5" id="KW-0812">Transmembrane</keyword>
<evidence type="ECO:0000256" key="4">
    <source>
        <dbReference type="ARBA" id="ARBA00023136"/>
    </source>
</evidence>
<keyword evidence="8" id="KW-1185">Reference proteome</keyword>
<feature type="transmembrane region" description="Helical" evidence="5">
    <location>
        <begin position="99"/>
        <end position="119"/>
    </location>
</feature>
<evidence type="ECO:0000256" key="3">
    <source>
        <dbReference type="ARBA" id="ARBA00022989"/>
    </source>
</evidence>
<evidence type="ECO:0000256" key="1">
    <source>
        <dbReference type="ARBA" id="ARBA00004141"/>
    </source>
</evidence>
<dbReference type="EMBL" id="JARXIC010000020">
    <property type="protein sequence ID" value="MDQ8195222.1"/>
    <property type="molecule type" value="Genomic_DNA"/>
</dbReference>
<evidence type="ECO:0000256" key="2">
    <source>
        <dbReference type="ARBA" id="ARBA00022692"/>
    </source>
</evidence>
<evidence type="ECO:0000256" key="5">
    <source>
        <dbReference type="SAM" id="Phobius"/>
    </source>
</evidence>
<feature type="transmembrane region" description="Helical" evidence="5">
    <location>
        <begin position="154"/>
        <end position="175"/>
    </location>
</feature>
<feature type="transmembrane region" description="Helical" evidence="5">
    <location>
        <begin position="263"/>
        <end position="280"/>
    </location>
</feature>
<feature type="transmembrane region" description="Helical" evidence="5">
    <location>
        <begin position="429"/>
        <end position="450"/>
    </location>
</feature>
<feature type="transmembrane region" description="Helical" evidence="5">
    <location>
        <begin position="286"/>
        <end position="305"/>
    </location>
</feature>
<reference evidence="7 8" key="1">
    <citation type="submission" date="2023-04" db="EMBL/GenBank/DDBJ databases">
        <title>A novel bacteria isolated from coastal sediment.</title>
        <authorList>
            <person name="Liu X.-J."/>
            <person name="Du Z.-J."/>
        </authorList>
    </citation>
    <scope>NUCLEOTIDE SEQUENCE [LARGE SCALE GENOMIC DNA]</scope>
    <source>
        <strain evidence="7 8">SDUM461004</strain>
    </source>
</reference>
<feature type="transmembrane region" description="Helical" evidence="5">
    <location>
        <begin position="38"/>
        <end position="58"/>
    </location>
</feature>
<proteinExistence type="predicted"/>
<dbReference type="PANTHER" id="PTHR37422:SF13">
    <property type="entry name" value="LIPOPOLYSACCHARIDE BIOSYNTHESIS PROTEIN PA4999-RELATED"/>
    <property type="match status" value="1"/>
</dbReference>
<sequence>MIHHRKSKRISIREWLVATTSGLTLAFTAWGLGGVQLWSLHVLLLGGGLTLLLALMPWPSRHRMIARGKATSLGSGDAPFREQSPEWVTAIQRLLRWPFFWCSALYLIYLLLGAFNPAAEVVRDERGWWVEAIPPTLASWLPTSVRADYTVMNAWRVLVSFSGTCFLVWGIWAGVTRRKTSLLVLWCLLLSGVGMGMVGILQHLTEAKEVLWNFPSSNRQFWGSFFYRNQGAAYLNIILVAAAFLFFYHAVKTRQRSRSGGPHFLCFFLFFITATSIGLALSRGGILFGLLLSVVFAGLLVIYAIQSLFHVRSLALSLITIVMLATSIYTVLTYIDYEAIEQRFGDLEEAIEGADQDARAFSTKATWDMAQDRLTLGWGAGSFRHIFPMYQRNYPEIYYNYFHKKKQQWIGRKVYRYAHNDIVQFLAEYGVIGSLFIFGGIVLLLAQALYHSGDQSFATLVLLAGVAQAFGHAFLDFIFNSPAYWMAFMGLLVTATKLLKLEQKRPHAA</sequence>
<comment type="subcellular location">
    <subcellularLocation>
        <location evidence="1">Membrane</location>
        <topology evidence="1">Multi-pass membrane protein</topology>
    </subcellularLocation>
</comment>
<evidence type="ECO:0000313" key="8">
    <source>
        <dbReference type="Proteomes" id="UP001243717"/>
    </source>
</evidence>
<gene>
    <name evidence="7" type="ORF">QEH59_12355</name>
</gene>
<organism evidence="7 8">
    <name type="scientific">Thalassobacterium sedimentorum</name>
    <dbReference type="NCBI Taxonomy" id="3041258"/>
    <lineage>
        <taxon>Bacteria</taxon>
        <taxon>Pseudomonadati</taxon>
        <taxon>Verrucomicrobiota</taxon>
        <taxon>Opitutia</taxon>
        <taxon>Puniceicoccales</taxon>
        <taxon>Coraliomargaritaceae</taxon>
        <taxon>Thalassobacterium</taxon>
    </lineage>
</organism>
<dbReference type="InterPro" id="IPR051533">
    <property type="entry name" value="WaaL-like"/>
</dbReference>
<keyword evidence="3 5" id="KW-1133">Transmembrane helix</keyword>
<dbReference type="PANTHER" id="PTHR37422">
    <property type="entry name" value="TEICHURONIC ACID BIOSYNTHESIS PROTEIN TUAE"/>
    <property type="match status" value="1"/>
</dbReference>
<protein>
    <submittedName>
        <fullName evidence="7">O-antigen ligase family protein</fullName>
    </submittedName>
</protein>
<keyword evidence="7" id="KW-0436">Ligase</keyword>
<feature type="domain" description="O-antigen ligase-related" evidence="6">
    <location>
        <begin position="268"/>
        <end position="437"/>
    </location>
</feature>
<dbReference type="Pfam" id="PF04932">
    <property type="entry name" value="Wzy_C"/>
    <property type="match status" value="1"/>
</dbReference>
<keyword evidence="4 5" id="KW-0472">Membrane</keyword>
<feature type="transmembrane region" description="Helical" evidence="5">
    <location>
        <begin position="457"/>
        <end position="475"/>
    </location>
</feature>
<feature type="transmembrane region" description="Helical" evidence="5">
    <location>
        <begin position="12"/>
        <end position="32"/>
    </location>
</feature>
<dbReference type="RefSeq" id="WP_308985678.1">
    <property type="nucleotide sequence ID" value="NZ_JARXIC010000020.1"/>
</dbReference>
<accession>A0ABU1AK79</accession>
<name>A0ABU1AK79_9BACT</name>
<feature type="transmembrane region" description="Helical" evidence="5">
    <location>
        <begin position="314"/>
        <end position="335"/>
    </location>
</feature>
<evidence type="ECO:0000313" key="7">
    <source>
        <dbReference type="EMBL" id="MDQ8195222.1"/>
    </source>
</evidence>